<dbReference type="FunFam" id="3.40.50.720:FF:000117">
    <property type="entry name" value="N-acetyl-gamma-glutamyl-phosphate reductase"/>
    <property type="match status" value="1"/>
</dbReference>
<feature type="region of interest" description="Disordered" evidence="10">
    <location>
        <begin position="1"/>
        <end position="39"/>
    </location>
</feature>
<dbReference type="PROSITE" id="PS01224">
    <property type="entry name" value="ARGC"/>
    <property type="match status" value="1"/>
</dbReference>
<evidence type="ECO:0000256" key="1">
    <source>
        <dbReference type="ARBA" id="ARBA00004862"/>
    </source>
</evidence>
<gene>
    <name evidence="8" type="primary">argC</name>
    <name evidence="12" type="ordered locus">ESA_03809</name>
</gene>
<comment type="catalytic activity">
    <reaction evidence="7 8">
        <text>N-acetyl-L-glutamate 5-semialdehyde + phosphate + NADP(+) = N-acetyl-L-glutamyl 5-phosphate + NADPH + H(+)</text>
        <dbReference type="Rhea" id="RHEA:21588"/>
        <dbReference type="ChEBI" id="CHEBI:15378"/>
        <dbReference type="ChEBI" id="CHEBI:29123"/>
        <dbReference type="ChEBI" id="CHEBI:43474"/>
        <dbReference type="ChEBI" id="CHEBI:57783"/>
        <dbReference type="ChEBI" id="CHEBI:57936"/>
        <dbReference type="ChEBI" id="CHEBI:58349"/>
        <dbReference type="EC" id="1.2.1.38"/>
    </reaction>
</comment>
<evidence type="ECO:0000256" key="9">
    <source>
        <dbReference type="PROSITE-ProRule" id="PRU10010"/>
    </source>
</evidence>
<comment type="function">
    <text evidence="8">Catalyzes the NADPH-dependent reduction of N-acetyl-5-glutamyl phosphate to yield N-acetyl-L-glutamate 5-semialdehyde.</text>
</comment>
<feature type="domain" description="Semialdehyde dehydrogenase NAD-binding" evidence="11">
    <location>
        <begin position="47"/>
        <end position="190"/>
    </location>
</feature>
<keyword evidence="2 8" id="KW-0963">Cytoplasm</keyword>
<dbReference type="InterPro" id="IPR036291">
    <property type="entry name" value="NAD(P)-bd_dom_sf"/>
</dbReference>
<evidence type="ECO:0000256" key="8">
    <source>
        <dbReference type="HAMAP-Rule" id="MF_00150"/>
    </source>
</evidence>
<dbReference type="CDD" id="cd23934">
    <property type="entry name" value="AGPR_1_C"/>
    <property type="match status" value="1"/>
</dbReference>
<dbReference type="InterPro" id="IPR058924">
    <property type="entry name" value="AGPR_dimerisation_dom"/>
</dbReference>
<dbReference type="UniPathway" id="UPA00068">
    <property type="reaction ID" value="UER00108"/>
</dbReference>
<protein>
    <recommendedName>
        <fullName evidence="8">N-acetyl-gamma-glutamyl-phosphate reductase</fullName>
        <shortName evidence="8">AGPR</shortName>
        <ecNumber evidence="8">1.2.1.38</ecNumber>
    </recommendedName>
    <alternativeName>
        <fullName evidence="8">N-acetyl-glutamate semialdehyde dehydrogenase</fullName>
        <shortName evidence="8">NAGSA dehydrogenase</shortName>
    </alternativeName>
</protein>
<dbReference type="InterPro" id="IPR023013">
    <property type="entry name" value="AGPR_AS"/>
</dbReference>
<comment type="subcellular location">
    <subcellularLocation>
        <location evidence="8">Cytoplasm</location>
    </subcellularLocation>
</comment>
<keyword evidence="13" id="KW-1185">Reference proteome</keyword>
<dbReference type="GO" id="GO:0051287">
    <property type="term" value="F:NAD binding"/>
    <property type="evidence" value="ECO:0007669"/>
    <property type="project" value="InterPro"/>
</dbReference>
<keyword evidence="5 8" id="KW-0521">NADP</keyword>
<accession>A7ML82</accession>
<dbReference type="Gene3D" id="3.40.50.720">
    <property type="entry name" value="NAD(P)-binding Rossmann-like Domain"/>
    <property type="match status" value="1"/>
</dbReference>
<dbReference type="PANTHER" id="PTHR32338">
    <property type="entry name" value="N-ACETYL-GAMMA-GLUTAMYL-PHOSPHATE REDUCTASE, CHLOROPLASTIC-RELATED-RELATED"/>
    <property type="match status" value="1"/>
</dbReference>
<dbReference type="Pfam" id="PF01118">
    <property type="entry name" value="Semialdhyde_dh"/>
    <property type="match status" value="1"/>
</dbReference>
<keyword evidence="4 8" id="KW-0028">Amino-acid biosynthesis</keyword>
<dbReference type="HAMAP" id="MF_00150">
    <property type="entry name" value="ArgC_type1"/>
    <property type="match status" value="1"/>
</dbReference>
<keyword evidence="6 8" id="KW-0560">Oxidoreductase</keyword>
<dbReference type="EC" id="1.2.1.38" evidence="8"/>
<keyword evidence="3 8" id="KW-0055">Arginine biosynthesis</keyword>
<dbReference type="PANTHER" id="PTHR32338:SF10">
    <property type="entry name" value="N-ACETYL-GAMMA-GLUTAMYL-PHOSPHATE REDUCTASE, CHLOROPLASTIC-RELATED"/>
    <property type="match status" value="1"/>
</dbReference>
<dbReference type="GO" id="GO:0005737">
    <property type="term" value="C:cytoplasm"/>
    <property type="evidence" value="ECO:0007669"/>
    <property type="project" value="UniProtKB-SubCell"/>
</dbReference>
<dbReference type="InterPro" id="IPR000534">
    <property type="entry name" value="Semialdehyde_DH_NAD-bd"/>
</dbReference>
<dbReference type="GO" id="GO:0003942">
    <property type="term" value="F:N-acetyl-gamma-glutamyl-phosphate reductase activity"/>
    <property type="evidence" value="ECO:0007669"/>
    <property type="project" value="UniProtKB-UniRule"/>
</dbReference>
<dbReference type="GO" id="GO:0070401">
    <property type="term" value="F:NADP+ binding"/>
    <property type="evidence" value="ECO:0007669"/>
    <property type="project" value="InterPro"/>
</dbReference>
<dbReference type="GO" id="GO:0006526">
    <property type="term" value="P:L-arginine biosynthetic process"/>
    <property type="evidence" value="ECO:0007669"/>
    <property type="project" value="UniProtKB-UniRule"/>
</dbReference>
<evidence type="ECO:0000256" key="6">
    <source>
        <dbReference type="ARBA" id="ARBA00023002"/>
    </source>
</evidence>
<dbReference type="Pfam" id="PF22698">
    <property type="entry name" value="Semialdhyde_dhC_1"/>
    <property type="match status" value="1"/>
</dbReference>
<evidence type="ECO:0000313" key="13">
    <source>
        <dbReference type="Proteomes" id="UP000000260"/>
    </source>
</evidence>
<dbReference type="Proteomes" id="UP000000260">
    <property type="component" value="Chromosome"/>
</dbReference>
<organism evidence="12 13">
    <name type="scientific">Cronobacter sakazakii (strain ATCC BAA-894)</name>
    <name type="common">Enterobacter sakazakii</name>
    <dbReference type="NCBI Taxonomy" id="290339"/>
    <lineage>
        <taxon>Bacteria</taxon>
        <taxon>Pseudomonadati</taxon>
        <taxon>Pseudomonadota</taxon>
        <taxon>Gammaproteobacteria</taxon>
        <taxon>Enterobacterales</taxon>
        <taxon>Enterobacteriaceae</taxon>
        <taxon>Cronobacter</taxon>
    </lineage>
</organism>
<dbReference type="SMART" id="SM00859">
    <property type="entry name" value="Semialdhyde_dh"/>
    <property type="match status" value="1"/>
</dbReference>
<feature type="active site" evidence="8 9">
    <location>
        <position position="198"/>
    </location>
</feature>
<dbReference type="HOGENOM" id="CLU_006384_0_1_6"/>
<dbReference type="KEGG" id="esa:ESA_03809"/>
<dbReference type="CDD" id="cd17895">
    <property type="entry name" value="AGPR_1_N"/>
    <property type="match status" value="1"/>
</dbReference>
<proteinExistence type="inferred from homology"/>
<name>A7ML82_CROS8</name>
<dbReference type="FunFam" id="3.30.360.10:FF:000014">
    <property type="entry name" value="N-acetyl-gamma-glutamyl-phosphate reductase"/>
    <property type="match status" value="1"/>
</dbReference>
<evidence type="ECO:0000256" key="2">
    <source>
        <dbReference type="ARBA" id="ARBA00022490"/>
    </source>
</evidence>
<dbReference type="Gene3D" id="3.30.360.10">
    <property type="entry name" value="Dihydrodipicolinate Reductase, domain 2"/>
    <property type="match status" value="1"/>
</dbReference>
<evidence type="ECO:0000313" key="12">
    <source>
        <dbReference type="EMBL" id="ABU78995.1"/>
    </source>
</evidence>
<evidence type="ECO:0000256" key="3">
    <source>
        <dbReference type="ARBA" id="ARBA00022571"/>
    </source>
</evidence>
<reference evidence="12 13" key="1">
    <citation type="journal article" date="2010" name="PLoS ONE">
        <title>Genome sequence of Cronobacter sakazakii BAA-894 and comparative genomic hybridization analysis with other Cronobacter species.</title>
        <authorList>
            <person name="Kucerova E."/>
            <person name="Clifton S.W."/>
            <person name="Xia X.Q."/>
            <person name="Long F."/>
            <person name="Porwollik S."/>
            <person name="Fulton L."/>
            <person name="Fronick C."/>
            <person name="Minx P."/>
            <person name="Kyung K."/>
            <person name="Warren W."/>
            <person name="Fulton R."/>
            <person name="Feng D."/>
            <person name="Wollam A."/>
            <person name="Shah N."/>
            <person name="Bhonagiri V."/>
            <person name="Nash W.E."/>
            <person name="Hallsworth-Pepin K."/>
            <person name="Wilson R.K."/>
            <person name="McClelland M."/>
            <person name="Forsythe S.J."/>
        </authorList>
    </citation>
    <scope>NUCLEOTIDE SEQUENCE [LARGE SCALE GENOMIC DNA]</scope>
    <source>
        <strain evidence="12 13">ATCC BAA-894</strain>
    </source>
</reference>
<dbReference type="InterPro" id="IPR000706">
    <property type="entry name" value="AGPR_type-1"/>
</dbReference>
<comment type="pathway">
    <text evidence="1 8">Amino-acid biosynthesis; L-arginine biosynthesis; N(2)-acetyl-L-ornithine from L-glutamate: step 3/4.</text>
</comment>
<dbReference type="AlphaFoldDB" id="A7ML82"/>
<evidence type="ECO:0000256" key="7">
    <source>
        <dbReference type="ARBA" id="ARBA00050557"/>
    </source>
</evidence>
<evidence type="ECO:0000256" key="4">
    <source>
        <dbReference type="ARBA" id="ARBA00022605"/>
    </source>
</evidence>
<dbReference type="InterPro" id="IPR050085">
    <property type="entry name" value="AGPR"/>
</dbReference>
<dbReference type="NCBIfam" id="TIGR01850">
    <property type="entry name" value="argC"/>
    <property type="match status" value="1"/>
</dbReference>
<sequence length="378" mass="40550">MNKNTLTLSVREPPGSGEDDTLADAATARRPAPEIHDGRRYPAPMLNTLIVGASGYAGAELATYVNRHPHMNITALTVSAQSNDAGKLISDLHPQLKGVLDLPLQPMSDIREFTDGVDVVFLATAHEVSHDLAPQFLDAGCVVFDLSGAFRVNDAAFYDKFYGFTHQHPELLAQAVYGLAEWNRDALKEATLVAVPGCYPTAAQLSLKPLIDAGLLDLNQWPVINATSGVSGAGRKAAISNSFCEVSLQPYGIFTHRHQPEIASHLGAEVIFTPHLGSFPRGILETITCRLKPGVSAQQVAATFQDAYGDKPLVRLYDKGVPALKNVVGLPFCDIGFAVQGEHLIVVATEDNLLKGAAAQAVQCMNIRFGFAETQSLI</sequence>
<comment type="similarity">
    <text evidence="8">Belongs to the NAGSA dehydrogenase family. Type 1 subfamily.</text>
</comment>
<dbReference type="SUPFAM" id="SSF51735">
    <property type="entry name" value="NAD(P)-binding Rossmann-fold domains"/>
    <property type="match status" value="1"/>
</dbReference>
<evidence type="ECO:0000256" key="5">
    <source>
        <dbReference type="ARBA" id="ARBA00022857"/>
    </source>
</evidence>
<evidence type="ECO:0000259" key="11">
    <source>
        <dbReference type="SMART" id="SM00859"/>
    </source>
</evidence>
<dbReference type="SUPFAM" id="SSF55347">
    <property type="entry name" value="Glyceraldehyde-3-phosphate dehydrogenase-like, C-terminal domain"/>
    <property type="match status" value="1"/>
</dbReference>
<dbReference type="EMBL" id="CP000783">
    <property type="protein sequence ID" value="ABU78995.1"/>
    <property type="molecule type" value="Genomic_DNA"/>
</dbReference>
<evidence type="ECO:0000256" key="10">
    <source>
        <dbReference type="SAM" id="MobiDB-lite"/>
    </source>
</evidence>